<dbReference type="OrthoDB" id="9760715at2"/>
<dbReference type="EMBL" id="NOIH01000032">
    <property type="protein sequence ID" value="OYD52653.1"/>
    <property type="molecule type" value="Genomic_DNA"/>
</dbReference>
<dbReference type="SUPFAM" id="SSF52540">
    <property type="entry name" value="P-loop containing nucleoside triphosphate hydrolases"/>
    <property type="match status" value="2"/>
</dbReference>
<organism evidence="5 6">
    <name type="scientific">Thauera propionica</name>
    <dbReference type="NCBI Taxonomy" id="2019431"/>
    <lineage>
        <taxon>Bacteria</taxon>
        <taxon>Pseudomonadati</taxon>
        <taxon>Pseudomonadota</taxon>
        <taxon>Betaproteobacteria</taxon>
        <taxon>Rhodocyclales</taxon>
        <taxon>Zoogloeaceae</taxon>
        <taxon>Thauera</taxon>
    </lineage>
</organism>
<accession>A0A235EV41</accession>
<feature type="domain" description="Helicase C-terminal" evidence="4">
    <location>
        <begin position="477"/>
        <end position="640"/>
    </location>
</feature>
<dbReference type="PROSITE" id="PS51192">
    <property type="entry name" value="HELICASE_ATP_BIND_1"/>
    <property type="match status" value="1"/>
</dbReference>
<dbReference type="GO" id="GO:0005524">
    <property type="term" value="F:ATP binding"/>
    <property type="evidence" value="ECO:0007669"/>
    <property type="project" value="InterPro"/>
</dbReference>
<evidence type="ECO:0000259" key="3">
    <source>
        <dbReference type="PROSITE" id="PS51192"/>
    </source>
</evidence>
<dbReference type="GO" id="GO:0004386">
    <property type="term" value="F:helicase activity"/>
    <property type="evidence" value="ECO:0007669"/>
    <property type="project" value="UniProtKB-KW"/>
</dbReference>
<evidence type="ECO:0000313" key="6">
    <source>
        <dbReference type="Proteomes" id="UP000215181"/>
    </source>
</evidence>
<sequence>MTQGEQVIEKEDPPATSREGIPWRVEDGRLLNFREGVGWVQPSAAEVWSSIFSGSGGANAAQSPADALPDFVFSRFPAELALEVSGSAPSDIRVKLIGIGAEGSKAPLVNQECDQVLIGNIWYPIRTDDYAESLAVLSAHGITDGIAISVGQLIWLRTHAHGLELELVDSLQSSDPAHLRAPSVMDTAAWGLQADLYPYQKDGVHFLKLIADQGLGCILGDEMGLGKTIQVITLMLAEKSAGHGPSLVISPATLLENWRRELGFFAPSLAVRIHTGPDRAGIASRLAGFDVVVTSYDTALRDEPLLSSITWNLLALDEAQNIRNPDARRTVAVKGLPRRISIAITGTPVENRLTDLWSLSDFALPGLLGNRDGFERLFADTEADAAGLAPIVAPILLRRRVRDVARDLPERIDVAQPLSMSRAMAEDYERTRQEALEEYGKSGSLVALQRLRMFCTHPALIGNWRDDPADGMPKYQRLLELLEEIFQQGEKCLIFTSYTGMTDIFLADLPQRFPGSFFGFMDGRVPVPERQQTVDDFSAATTGGALFLNPRAAGVGLNITAANHVIHYNPEWNPALEDQASARAYRRKQQRPVTIHQMFFADSVEELVVGRLALKRGLSDHAAIGHEGDATISEVMQALQISPLSGILE</sequence>
<evidence type="ECO:0000259" key="4">
    <source>
        <dbReference type="PROSITE" id="PS51194"/>
    </source>
</evidence>
<protein>
    <recommendedName>
        <fullName evidence="7">ATP-dependent helicase</fullName>
    </recommendedName>
</protein>
<evidence type="ECO:0008006" key="7">
    <source>
        <dbReference type="Google" id="ProtNLM"/>
    </source>
</evidence>
<gene>
    <name evidence="5" type="ORF">CGK74_16925</name>
</gene>
<dbReference type="PANTHER" id="PTHR10799">
    <property type="entry name" value="SNF2/RAD54 HELICASE FAMILY"/>
    <property type="match status" value="1"/>
</dbReference>
<dbReference type="SMART" id="SM00487">
    <property type="entry name" value="DEXDc"/>
    <property type="match status" value="1"/>
</dbReference>
<evidence type="ECO:0000256" key="2">
    <source>
        <dbReference type="SAM" id="MobiDB-lite"/>
    </source>
</evidence>
<dbReference type="RefSeq" id="WP_094269581.1">
    <property type="nucleotide sequence ID" value="NZ_NOIH01000032.1"/>
</dbReference>
<comment type="caution">
    <text evidence="5">The sequence shown here is derived from an EMBL/GenBank/DDBJ whole genome shotgun (WGS) entry which is preliminary data.</text>
</comment>
<keyword evidence="1" id="KW-0378">Hydrolase</keyword>
<feature type="region of interest" description="Disordered" evidence="2">
    <location>
        <begin position="1"/>
        <end position="21"/>
    </location>
</feature>
<dbReference type="Gene3D" id="3.40.50.10810">
    <property type="entry name" value="Tandem AAA-ATPase domain"/>
    <property type="match status" value="1"/>
</dbReference>
<dbReference type="Pfam" id="PF00271">
    <property type="entry name" value="Helicase_C"/>
    <property type="match status" value="1"/>
</dbReference>
<dbReference type="GO" id="GO:0016787">
    <property type="term" value="F:hydrolase activity"/>
    <property type="evidence" value="ECO:0007669"/>
    <property type="project" value="UniProtKB-KW"/>
</dbReference>
<proteinExistence type="predicted"/>
<dbReference type="Proteomes" id="UP000215181">
    <property type="component" value="Unassembled WGS sequence"/>
</dbReference>
<dbReference type="InterPro" id="IPR000330">
    <property type="entry name" value="SNF2_N"/>
</dbReference>
<dbReference type="Pfam" id="PF00176">
    <property type="entry name" value="SNF2-rel_dom"/>
    <property type="match status" value="1"/>
</dbReference>
<dbReference type="PROSITE" id="PS51194">
    <property type="entry name" value="HELICASE_CTER"/>
    <property type="match status" value="1"/>
</dbReference>
<reference evidence="5 6" key="1">
    <citation type="submission" date="2017-07" db="EMBL/GenBank/DDBJ databases">
        <title>Thauera sp. KNDSS-Mac4 genome sequence and assembly.</title>
        <authorList>
            <person name="Mayilraj S."/>
        </authorList>
    </citation>
    <scope>NUCLEOTIDE SEQUENCE [LARGE SCALE GENOMIC DNA]</scope>
    <source>
        <strain evidence="5 6">KNDSS-Mac4</strain>
    </source>
</reference>
<evidence type="ECO:0000256" key="1">
    <source>
        <dbReference type="ARBA" id="ARBA00022801"/>
    </source>
</evidence>
<dbReference type="InterPro" id="IPR027417">
    <property type="entry name" value="P-loop_NTPase"/>
</dbReference>
<evidence type="ECO:0000313" key="5">
    <source>
        <dbReference type="EMBL" id="OYD52653.1"/>
    </source>
</evidence>
<keyword evidence="6" id="KW-1185">Reference proteome</keyword>
<dbReference type="AlphaFoldDB" id="A0A235EV41"/>
<dbReference type="CDD" id="cd18793">
    <property type="entry name" value="SF2_C_SNF"/>
    <property type="match status" value="1"/>
</dbReference>
<dbReference type="InterPro" id="IPR049730">
    <property type="entry name" value="SNF2/RAD54-like_C"/>
</dbReference>
<dbReference type="SMART" id="SM00490">
    <property type="entry name" value="HELICc"/>
    <property type="match status" value="1"/>
</dbReference>
<dbReference type="InterPro" id="IPR001650">
    <property type="entry name" value="Helicase_C-like"/>
</dbReference>
<feature type="domain" description="Helicase ATP-binding" evidence="3">
    <location>
        <begin position="208"/>
        <end position="366"/>
    </location>
</feature>
<dbReference type="Gene3D" id="3.40.50.300">
    <property type="entry name" value="P-loop containing nucleotide triphosphate hydrolases"/>
    <property type="match status" value="1"/>
</dbReference>
<name>A0A235EV41_9RHOO</name>
<dbReference type="InterPro" id="IPR014001">
    <property type="entry name" value="Helicase_ATP-bd"/>
</dbReference>
<dbReference type="InterPro" id="IPR038718">
    <property type="entry name" value="SNF2-like_sf"/>
</dbReference>